<gene>
    <name evidence="5" type="ORF">ACFFF8_03025</name>
</gene>
<dbReference type="InterPro" id="IPR010090">
    <property type="entry name" value="Phage_tape_meas"/>
</dbReference>
<comment type="caution">
    <text evidence="5">The sequence shown here is derived from an EMBL/GenBank/DDBJ whole genome shotgun (WGS) entry which is preliminary data.</text>
</comment>
<evidence type="ECO:0000256" key="3">
    <source>
        <dbReference type="SAM" id="Phobius"/>
    </source>
</evidence>
<keyword evidence="1" id="KW-1188">Viral release from host cell</keyword>
<sequence>MSNKLSLIVNFLGVDKMSGALRNIVGLGNKGSKSIRSLTGESKKLERELAKVRRELGSATGNITELTIRERTLERQIAGTNEQLRNQRRLAVINADRMAMLGKAQEWKNKGRDNVIAGAAMSLPLVMATKQAMTFESAMADVRKVVNFPTPKAFAQMSDDVLNLSTQIPMSAEGIAAIVAAAGRANIPRKELLGFAQDAAKMGVAFDITGDEAGSMMAKWRTAFSMGQTDVTRLADQINALTNAYGGNATDVSGIVTRIGALGEVAGVTAPQVAAMAQLLNSVGVEEEVAATGIKNMMLALTKGESATKSQTTALDALGLKATDLAERMQKDAGGAITDVLQRLAKVPKAQQAGILTNLFGSESVGAIAPMLTNLGKLQTNLKLVGDQAQYAGSMQAEYMARIATTEGATGLAMNALKALNITLGQQLLPTVMAASTRIVSIANSVRAWSKAHPQLASGITTVLTSLVAFRVGLGAAQFALGGLLGPFAKIIPFFRKVDGASRAGALLGRFANVAIKSAGLAVRAFGMLRVAAMFLAQGVMRAGMMMMANPIVLVITLIVAALAGAAYLVYTHWGQISGAFMKGVAWVKSSLQGLPDWLKSIGSMMMQGLLMAINPMALAWKLVELAKNGVTAFKQYFGIKSPSRLFMTMGGHLSAGLEKGIDKSRHGPTRAVRRMATGVAAAGAISLTPMAAAARPAQGAAGGAGAAPITIHINAAPGMNVQELAREVGRELQRAQAQQGRSRYEDR</sequence>
<accession>A0ABV6S4C8</accession>
<keyword evidence="3" id="KW-1133">Transmembrane helix</keyword>
<evidence type="ECO:0000256" key="1">
    <source>
        <dbReference type="ARBA" id="ARBA00022612"/>
    </source>
</evidence>
<proteinExistence type="predicted"/>
<dbReference type="Proteomes" id="UP001589858">
    <property type="component" value="Unassembled WGS sequence"/>
</dbReference>
<dbReference type="PANTHER" id="PTHR37813:SF1">
    <property type="entry name" value="FELS-2 PROPHAGE PROTEIN"/>
    <property type="match status" value="1"/>
</dbReference>
<evidence type="ECO:0000256" key="2">
    <source>
        <dbReference type="SAM" id="Coils"/>
    </source>
</evidence>
<evidence type="ECO:0000313" key="5">
    <source>
        <dbReference type="EMBL" id="MFC0683562.1"/>
    </source>
</evidence>
<dbReference type="NCBIfam" id="TIGR01760">
    <property type="entry name" value="tape_meas_TP901"/>
    <property type="match status" value="1"/>
</dbReference>
<feature type="coiled-coil region" evidence="2">
    <location>
        <begin position="35"/>
        <end position="90"/>
    </location>
</feature>
<evidence type="ECO:0000259" key="4">
    <source>
        <dbReference type="Pfam" id="PF10145"/>
    </source>
</evidence>
<feature type="transmembrane region" description="Helical" evidence="3">
    <location>
        <begin position="552"/>
        <end position="571"/>
    </location>
</feature>
<protein>
    <submittedName>
        <fullName evidence="5">Phage tail tape measure protein</fullName>
    </submittedName>
</protein>
<organism evidence="5 6">
    <name type="scientific">Novosphingobium clariflavum</name>
    <dbReference type="NCBI Taxonomy" id="2029884"/>
    <lineage>
        <taxon>Bacteria</taxon>
        <taxon>Pseudomonadati</taxon>
        <taxon>Pseudomonadota</taxon>
        <taxon>Alphaproteobacteria</taxon>
        <taxon>Sphingomonadales</taxon>
        <taxon>Sphingomonadaceae</taxon>
        <taxon>Novosphingobium</taxon>
    </lineage>
</organism>
<keyword evidence="6" id="KW-1185">Reference proteome</keyword>
<keyword evidence="2" id="KW-0175">Coiled coil</keyword>
<dbReference type="Pfam" id="PF10145">
    <property type="entry name" value="PhageMin_Tail"/>
    <property type="match status" value="1"/>
</dbReference>
<name>A0ABV6S4C8_9SPHN</name>
<reference evidence="5 6" key="1">
    <citation type="submission" date="2024-09" db="EMBL/GenBank/DDBJ databases">
        <authorList>
            <person name="Sun Q."/>
            <person name="Mori K."/>
        </authorList>
    </citation>
    <scope>NUCLEOTIDE SEQUENCE [LARGE SCALE GENOMIC DNA]</scope>
    <source>
        <strain evidence="5 6">CICC 11035S</strain>
    </source>
</reference>
<keyword evidence="3" id="KW-0472">Membrane</keyword>
<feature type="domain" description="Phage tail tape measure protein" evidence="4">
    <location>
        <begin position="159"/>
        <end position="361"/>
    </location>
</feature>
<dbReference type="PANTHER" id="PTHR37813">
    <property type="entry name" value="FELS-2 PROPHAGE PROTEIN"/>
    <property type="match status" value="1"/>
</dbReference>
<keyword evidence="3" id="KW-0812">Transmembrane</keyword>
<dbReference type="EMBL" id="JBHLTM010000014">
    <property type="protein sequence ID" value="MFC0683562.1"/>
    <property type="molecule type" value="Genomic_DNA"/>
</dbReference>
<dbReference type="RefSeq" id="WP_267221684.1">
    <property type="nucleotide sequence ID" value="NZ_JAPCWC010000011.1"/>
</dbReference>
<evidence type="ECO:0000313" key="6">
    <source>
        <dbReference type="Proteomes" id="UP001589858"/>
    </source>
</evidence>